<dbReference type="RefSeq" id="WP_194111188.1">
    <property type="nucleotide sequence ID" value="NZ_JADFFL010000003.1"/>
</dbReference>
<gene>
    <name evidence="1" type="ORF">IRJ16_08835</name>
</gene>
<evidence type="ECO:0000313" key="1">
    <source>
        <dbReference type="EMBL" id="MBE9661990.1"/>
    </source>
</evidence>
<dbReference type="AlphaFoldDB" id="A0A929KWZ2"/>
<dbReference type="InterPro" id="IPR046525">
    <property type="entry name" value="DUF6702"/>
</dbReference>
<reference evidence="1" key="1">
    <citation type="submission" date="2020-10" db="EMBL/GenBank/DDBJ databases">
        <title>Mucilaginibacter mali sp. nov., isolated from rhizosphere soil of apple orchard.</title>
        <authorList>
            <person name="Lee J.-S."/>
            <person name="Kim H.S."/>
            <person name="Kim J.-S."/>
        </authorList>
    </citation>
    <scope>NUCLEOTIDE SEQUENCE</scope>
    <source>
        <strain evidence="1">KCTC 22746</strain>
    </source>
</reference>
<comment type="caution">
    <text evidence="1">The sequence shown here is derived from an EMBL/GenBank/DDBJ whole genome shotgun (WGS) entry which is preliminary data.</text>
</comment>
<dbReference type="EMBL" id="JADFFL010000003">
    <property type="protein sequence ID" value="MBE9661990.1"/>
    <property type="molecule type" value="Genomic_DNA"/>
</dbReference>
<organism evidence="1 2">
    <name type="scientific">Mucilaginibacter myungsuensis</name>
    <dbReference type="NCBI Taxonomy" id="649104"/>
    <lineage>
        <taxon>Bacteria</taxon>
        <taxon>Pseudomonadati</taxon>
        <taxon>Bacteroidota</taxon>
        <taxon>Sphingobacteriia</taxon>
        <taxon>Sphingobacteriales</taxon>
        <taxon>Sphingobacteriaceae</taxon>
        <taxon>Mucilaginibacter</taxon>
    </lineage>
</organism>
<keyword evidence="2" id="KW-1185">Reference proteome</keyword>
<evidence type="ECO:0000313" key="2">
    <source>
        <dbReference type="Proteomes" id="UP000622475"/>
    </source>
</evidence>
<accession>A0A929KWZ2</accession>
<protein>
    <submittedName>
        <fullName evidence="1">Uncharacterized protein</fullName>
    </submittedName>
</protein>
<proteinExistence type="predicted"/>
<dbReference type="Pfam" id="PF20420">
    <property type="entry name" value="DUF6702"/>
    <property type="match status" value="1"/>
</dbReference>
<name>A0A929KWZ2_9SPHI</name>
<sequence>MAGFIYSVLMCWAMMTGRPVEEKPFVDFHPLHVSSVDINYNKDGQFEVTCTIFTDDFEDAITKLTGTKADLISANKHATMDALVKKYIGANIHVKAGGTDIALNYLGFEVERESVHVYLESAKLTSPKKIDATVSLMHNLFDDQLNIVHITVAGTRKSGKLLFPAKTISQSF</sequence>
<dbReference type="Proteomes" id="UP000622475">
    <property type="component" value="Unassembled WGS sequence"/>
</dbReference>